<dbReference type="InterPro" id="IPR009057">
    <property type="entry name" value="Homeodomain-like_sf"/>
</dbReference>
<sequence>MTERKENIINQALKLFAENGYINTSTNKIARAAGVSEGLIFRHFTNKQGLLDVIVEVGLKDAESFVLQLTKIQDPREVLSVSLELPKYLIGRQREFWQLYHSLKYQNPEFARKYKESDLISKLTSVIDNAFRELRYEHPGEEAAFFLLIIGGMFSLLTKEETGNEEAADMLRFIKSKYRL</sequence>
<organism evidence="4 5">
    <name type="scientific">Agaribacillus aureus</name>
    <dbReference type="NCBI Taxonomy" id="3051825"/>
    <lineage>
        <taxon>Bacteria</taxon>
        <taxon>Pseudomonadati</taxon>
        <taxon>Bacteroidota</taxon>
        <taxon>Cytophagia</taxon>
        <taxon>Cytophagales</taxon>
        <taxon>Splendidivirgaceae</taxon>
        <taxon>Agaribacillus</taxon>
    </lineage>
</organism>
<evidence type="ECO:0000256" key="1">
    <source>
        <dbReference type="ARBA" id="ARBA00023125"/>
    </source>
</evidence>
<dbReference type="PROSITE" id="PS01081">
    <property type="entry name" value="HTH_TETR_1"/>
    <property type="match status" value="1"/>
</dbReference>
<feature type="domain" description="HTH tetR-type" evidence="3">
    <location>
        <begin position="2"/>
        <end position="62"/>
    </location>
</feature>
<keyword evidence="1 2" id="KW-0238">DNA-binding</keyword>
<dbReference type="RefSeq" id="WP_346762018.1">
    <property type="nucleotide sequence ID" value="NZ_JAUJEB010000010.1"/>
</dbReference>
<dbReference type="PANTHER" id="PTHR43479:SF11">
    <property type="entry name" value="ACREF_ENVCD OPERON REPRESSOR-RELATED"/>
    <property type="match status" value="1"/>
</dbReference>
<gene>
    <name evidence="4" type="ORF">QQ020_31715</name>
</gene>
<feature type="DNA-binding region" description="H-T-H motif" evidence="2">
    <location>
        <begin position="25"/>
        <end position="44"/>
    </location>
</feature>
<dbReference type="InterPro" id="IPR001647">
    <property type="entry name" value="HTH_TetR"/>
</dbReference>
<accession>A0ABT8LIX2</accession>
<evidence type="ECO:0000313" key="4">
    <source>
        <dbReference type="EMBL" id="MDN5216680.1"/>
    </source>
</evidence>
<dbReference type="Gene3D" id="1.10.357.10">
    <property type="entry name" value="Tetracycline Repressor, domain 2"/>
    <property type="match status" value="1"/>
</dbReference>
<dbReference type="PRINTS" id="PR00455">
    <property type="entry name" value="HTHTETR"/>
</dbReference>
<dbReference type="Proteomes" id="UP001172083">
    <property type="component" value="Unassembled WGS sequence"/>
</dbReference>
<name>A0ABT8LIX2_9BACT</name>
<reference evidence="4" key="1">
    <citation type="submission" date="2023-06" db="EMBL/GenBank/DDBJ databases">
        <title>Genomic of Agaribacillus aureum.</title>
        <authorList>
            <person name="Wang G."/>
        </authorList>
    </citation>
    <scope>NUCLEOTIDE SEQUENCE</scope>
    <source>
        <strain evidence="4">BMA12</strain>
    </source>
</reference>
<dbReference type="InterPro" id="IPR023772">
    <property type="entry name" value="DNA-bd_HTH_TetR-type_CS"/>
</dbReference>
<proteinExistence type="predicted"/>
<dbReference type="Pfam" id="PF00440">
    <property type="entry name" value="TetR_N"/>
    <property type="match status" value="1"/>
</dbReference>
<dbReference type="SUPFAM" id="SSF46689">
    <property type="entry name" value="Homeodomain-like"/>
    <property type="match status" value="1"/>
</dbReference>
<keyword evidence="5" id="KW-1185">Reference proteome</keyword>
<evidence type="ECO:0000313" key="5">
    <source>
        <dbReference type="Proteomes" id="UP001172083"/>
    </source>
</evidence>
<dbReference type="PROSITE" id="PS50977">
    <property type="entry name" value="HTH_TETR_2"/>
    <property type="match status" value="1"/>
</dbReference>
<evidence type="ECO:0000259" key="3">
    <source>
        <dbReference type="PROSITE" id="PS50977"/>
    </source>
</evidence>
<dbReference type="EMBL" id="JAUJEB010000010">
    <property type="protein sequence ID" value="MDN5216680.1"/>
    <property type="molecule type" value="Genomic_DNA"/>
</dbReference>
<protein>
    <submittedName>
        <fullName evidence="4">TetR/AcrR family transcriptional regulator</fullName>
    </submittedName>
</protein>
<evidence type="ECO:0000256" key="2">
    <source>
        <dbReference type="PROSITE-ProRule" id="PRU00335"/>
    </source>
</evidence>
<comment type="caution">
    <text evidence="4">The sequence shown here is derived from an EMBL/GenBank/DDBJ whole genome shotgun (WGS) entry which is preliminary data.</text>
</comment>
<dbReference type="InterPro" id="IPR050624">
    <property type="entry name" value="HTH-type_Tx_Regulator"/>
</dbReference>
<dbReference type="PANTHER" id="PTHR43479">
    <property type="entry name" value="ACREF/ENVCD OPERON REPRESSOR-RELATED"/>
    <property type="match status" value="1"/>
</dbReference>